<dbReference type="Gene3D" id="3.10.450.50">
    <property type="match status" value="1"/>
</dbReference>
<sequence>MAQAVPTDDILAVLQKQEVAWNKGDMSAYMQGYWQDEKLRFVSDGDFKFGWQEMLAAYQDNYSDKSALGVLSFTVDEVKMLSNEAAVVTGYWSLVRMKDNPKGVFTLLMEKKSDVWVITQDYSSNGKS</sequence>
<evidence type="ECO:0000313" key="3">
    <source>
        <dbReference type="Proteomes" id="UP001203423"/>
    </source>
</evidence>
<keyword evidence="3" id="KW-1185">Reference proteome</keyword>
<dbReference type="EMBL" id="JAKIKS010000016">
    <property type="protein sequence ID" value="MCL1124040.1"/>
    <property type="molecule type" value="Genomic_DNA"/>
</dbReference>
<proteinExistence type="predicted"/>
<dbReference type="Pfam" id="PF14534">
    <property type="entry name" value="DUF4440"/>
    <property type="match status" value="1"/>
</dbReference>
<reference evidence="2 3" key="1">
    <citation type="submission" date="2022-01" db="EMBL/GenBank/DDBJ databases">
        <title>Whole genome-based taxonomy of the Shewanellaceae.</title>
        <authorList>
            <person name="Martin-Rodriguez A.J."/>
        </authorList>
    </citation>
    <scope>NUCLEOTIDE SEQUENCE [LARGE SCALE GENOMIC DNA]</scope>
    <source>
        <strain evidence="2 3">DSM 17177</strain>
    </source>
</reference>
<dbReference type="RefSeq" id="WP_248939340.1">
    <property type="nucleotide sequence ID" value="NZ_JAKIKS010000016.1"/>
</dbReference>
<comment type="caution">
    <text evidence="2">The sequence shown here is derived from an EMBL/GenBank/DDBJ whole genome shotgun (WGS) entry which is preliminary data.</text>
</comment>
<accession>A0ABT0L8T1</accession>
<feature type="domain" description="DUF4440" evidence="1">
    <location>
        <begin position="10"/>
        <end position="118"/>
    </location>
</feature>
<dbReference type="Proteomes" id="UP001203423">
    <property type="component" value="Unassembled WGS sequence"/>
</dbReference>
<dbReference type="InterPro" id="IPR027843">
    <property type="entry name" value="DUF4440"/>
</dbReference>
<dbReference type="SUPFAM" id="SSF54427">
    <property type="entry name" value="NTF2-like"/>
    <property type="match status" value="1"/>
</dbReference>
<name>A0ABT0L8T1_9GAMM</name>
<evidence type="ECO:0000259" key="1">
    <source>
        <dbReference type="Pfam" id="PF14534"/>
    </source>
</evidence>
<organism evidence="2 3">
    <name type="scientific">Shewanella surugensis</name>
    <dbReference type="NCBI Taxonomy" id="212020"/>
    <lineage>
        <taxon>Bacteria</taxon>
        <taxon>Pseudomonadati</taxon>
        <taxon>Pseudomonadota</taxon>
        <taxon>Gammaproteobacteria</taxon>
        <taxon>Alteromonadales</taxon>
        <taxon>Shewanellaceae</taxon>
        <taxon>Shewanella</taxon>
    </lineage>
</organism>
<protein>
    <submittedName>
        <fullName evidence="2">Nuclear transport factor 2 family protein</fullName>
    </submittedName>
</protein>
<gene>
    <name evidence="2" type="ORF">L2764_06005</name>
</gene>
<evidence type="ECO:0000313" key="2">
    <source>
        <dbReference type="EMBL" id="MCL1124040.1"/>
    </source>
</evidence>
<dbReference type="InterPro" id="IPR032710">
    <property type="entry name" value="NTF2-like_dom_sf"/>
</dbReference>